<gene>
    <name evidence="1" type="ORF">K6V98_03630</name>
</gene>
<sequence>MAVSDAQRRATEKYRREKTRAAHTVFYPADMDIWEWYSAQENKQAYIRGLIREDMNRQASANSGSSDAPAHS</sequence>
<dbReference type="RefSeq" id="WP_222199164.1">
    <property type="nucleotide sequence ID" value="NZ_JAIMFO010000005.1"/>
</dbReference>
<comment type="caution">
    <text evidence="1">The sequence shown here is derived from an EMBL/GenBank/DDBJ whole genome shotgun (WGS) entry which is preliminary data.</text>
</comment>
<dbReference type="EMBL" id="JAIMFO010000005">
    <property type="protein sequence ID" value="MBY4797447.1"/>
    <property type="molecule type" value="Genomic_DNA"/>
</dbReference>
<protein>
    <submittedName>
        <fullName evidence="1">Uncharacterized protein</fullName>
    </submittedName>
</protein>
<keyword evidence="2" id="KW-1185">Reference proteome</keyword>
<accession>A0ABS7MJI5</accession>
<proteinExistence type="predicted"/>
<dbReference type="Proteomes" id="UP000700908">
    <property type="component" value="Unassembled WGS sequence"/>
</dbReference>
<name>A0ABS7MJI5_9ACTN</name>
<reference evidence="1 2" key="1">
    <citation type="submission" date="2021-08" db="EMBL/GenBank/DDBJ databases">
        <title>Collinsella faecalis sp. nov. isolated from swine faeces.</title>
        <authorList>
            <person name="Oh B.S."/>
            <person name="Lee J.H."/>
        </authorList>
    </citation>
    <scope>NUCLEOTIDE SEQUENCE [LARGE SCALE GENOMIC DNA]</scope>
    <source>
        <strain evidence="1 2">AGMB00827</strain>
    </source>
</reference>
<evidence type="ECO:0000313" key="2">
    <source>
        <dbReference type="Proteomes" id="UP000700908"/>
    </source>
</evidence>
<organism evidence="1 2">
    <name type="scientific">Collinsella ureilytica</name>
    <dbReference type="NCBI Taxonomy" id="2869515"/>
    <lineage>
        <taxon>Bacteria</taxon>
        <taxon>Bacillati</taxon>
        <taxon>Actinomycetota</taxon>
        <taxon>Coriobacteriia</taxon>
        <taxon>Coriobacteriales</taxon>
        <taxon>Coriobacteriaceae</taxon>
        <taxon>Collinsella</taxon>
    </lineage>
</organism>
<evidence type="ECO:0000313" key="1">
    <source>
        <dbReference type="EMBL" id="MBY4797447.1"/>
    </source>
</evidence>